<gene>
    <name evidence="1" type="ORF">METBISCDRAFT_28653</name>
</gene>
<dbReference type="AlphaFoldDB" id="A0A4P9Z9G5"/>
<proteinExistence type="predicted"/>
<organism evidence="1 2">
    <name type="scientific">Metschnikowia bicuspidata</name>
    <dbReference type="NCBI Taxonomy" id="27322"/>
    <lineage>
        <taxon>Eukaryota</taxon>
        <taxon>Fungi</taxon>
        <taxon>Dikarya</taxon>
        <taxon>Ascomycota</taxon>
        <taxon>Saccharomycotina</taxon>
        <taxon>Pichiomycetes</taxon>
        <taxon>Metschnikowiaceae</taxon>
        <taxon>Metschnikowia</taxon>
    </lineage>
</organism>
<dbReference type="Proteomes" id="UP000268321">
    <property type="component" value="Unassembled WGS sequence"/>
</dbReference>
<name>A0A4P9Z9G5_9ASCO</name>
<dbReference type="EMBL" id="ML004534">
    <property type="protein sequence ID" value="RKP28932.1"/>
    <property type="molecule type" value="Genomic_DNA"/>
</dbReference>
<keyword evidence="2" id="KW-1185">Reference proteome</keyword>
<dbReference type="Gene3D" id="6.10.250.2790">
    <property type="match status" value="1"/>
</dbReference>
<evidence type="ECO:0000313" key="1">
    <source>
        <dbReference type="EMBL" id="RKP28932.1"/>
    </source>
</evidence>
<protein>
    <submittedName>
        <fullName evidence="1">Uncharacterized protein</fullName>
    </submittedName>
</protein>
<accession>A0A4P9Z9G5</accession>
<evidence type="ECO:0000313" key="2">
    <source>
        <dbReference type="Proteomes" id="UP000268321"/>
    </source>
</evidence>
<sequence length="236" mass="26179">MSLHQDEALQMFFDPGFNPAEYVDALYASVTNSGDKYAPQNIKKVAKTTQELIARLDYNTTEIVTELTAKMDQLRKLTATAHIPELVSAGPAGPTAESKRLEYYIDVLRHSVETLADEAAQTQKRMAPLQASQPLETLSQLKVADANLVSAASLLASVRRTVGNIDTGTGSLSGFQEHLSALQESIRTRLKEGTSEEREELHRTIEKMRTWVPLFQPFAHFGPVFAKFVSRLESEV</sequence>
<dbReference type="SUPFAM" id="SSF58113">
    <property type="entry name" value="Apolipoprotein A-I"/>
    <property type="match status" value="1"/>
</dbReference>
<reference evidence="2" key="1">
    <citation type="journal article" date="2018" name="Nat. Microbiol.">
        <title>Leveraging single-cell genomics to expand the fungal tree of life.</title>
        <authorList>
            <person name="Ahrendt S.R."/>
            <person name="Quandt C.A."/>
            <person name="Ciobanu D."/>
            <person name="Clum A."/>
            <person name="Salamov A."/>
            <person name="Andreopoulos B."/>
            <person name="Cheng J.F."/>
            <person name="Woyke T."/>
            <person name="Pelin A."/>
            <person name="Henrissat B."/>
            <person name="Reynolds N.K."/>
            <person name="Benny G.L."/>
            <person name="Smith M.E."/>
            <person name="James T.Y."/>
            <person name="Grigoriev I.V."/>
        </authorList>
    </citation>
    <scope>NUCLEOTIDE SEQUENCE [LARGE SCALE GENOMIC DNA]</scope>
    <source>
        <strain evidence="2">Baker2002</strain>
    </source>
</reference>
<dbReference type="OrthoDB" id="4064682at2759"/>